<dbReference type="PANTHER" id="PTHR32089">
    <property type="entry name" value="METHYL-ACCEPTING CHEMOTAXIS PROTEIN MCPB"/>
    <property type="match status" value="1"/>
</dbReference>
<dbReference type="GO" id="GO:0007165">
    <property type="term" value="P:signal transduction"/>
    <property type="evidence" value="ECO:0007669"/>
    <property type="project" value="UniProtKB-KW"/>
</dbReference>
<evidence type="ECO:0000256" key="4">
    <source>
        <dbReference type="ARBA" id="ARBA00023224"/>
    </source>
</evidence>
<keyword evidence="8" id="KW-0812">Transmembrane</keyword>
<evidence type="ECO:0000256" key="8">
    <source>
        <dbReference type="SAM" id="Phobius"/>
    </source>
</evidence>
<feature type="domain" description="Methyl-accepting transducer" evidence="9">
    <location>
        <begin position="277"/>
        <end position="548"/>
    </location>
</feature>
<dbReference type="SMART" id="SM00283">
    <property type="entry name" value="MA"/>
    <property type="match status" value="1"/>
</dbReference>
<evidence type="ECO:0000256" key="6">
    <source>
        <dbReference type="PROSITE-ProRule" id="PRU00284"/>
    </source>
</evidence>
<organism evidence="11 12">
    <name type="scientific">Fervidibacillus albus</name>
    <dbReference type="NCBI Taxonomy" id="2980026"/>
    <lineage>
        <taxon>Bacteria</taxon>
        <taxon>Bacillati</taxon>
        <taxon>Bacillota</taxon>
        <taxon>Bacilli</taxon>
        <taxon>Bacillales</taxon>
        <taxon>Bacillaceae</taxon>
        <taxon>Fervidibacillus</taxon>
    </lineage>
</organism>
<evidence type="ECO:0000259" key="10">
    <source>
        <dbReference type="PROSITE" id="PS50885"/>
    </source>
</evidence>
<dbReference type="InterPro" id="IPR003660">
    <property type="entry name" value="HAMP_dom"/>
</dbReference>
<dbReference type="Pfam" id="PF00672">
    <property type="entry name" value="HAMP"/>
    <property type="match status" value="1"/>
</dbReference>
<evidence type="ECO:0000313" key="11">
    <source>
        <dbReference type="EMBL" id="WAA09311.1"/>
    </source>
</evidence>
<dbReference type="SMART" id="SM00304">
    <property type="entry name" value="HAMP"/>
    <property type="match status" value="1"/>
</dbReference>
<dbReference type="Proteomes" id="UP001164718">
    <property type="component" value="Chromosome"/>
</dbReference>
<feature type="coiled-coil region" evidence="7">
    <location>
        <begin position="285"/>
        <end position="340"/>
    </location>
</feature>
<evidence type="ECO:0000259" key="9">
    <source>
        <dbReference type="PROSITE" id="PS50111"/>
    </source>
</evidence>
<keyword evidence="3 8" id="KW-0472">Membrane</keyword>
<dbReference type="RefSeq" id="WP_275417093.1">
    <property type="nucleotide sequence ID" value="NZ_CP106878.1"/>
</dbReference>
<sequence>MQLKNILKLNMMMIVLLLLTAGSSLYFLFTANQARTDTIEQQIDLKEMANEILVSSNYLSEQIRFYTQFGEKKYLDAYMKEKNENNVQNEMKYRLEELNAPQNLFSIIQEIQVTKQNLDRLEEEAIVAIEGNDVNSAQEIVLGEGYTIAEMLLQDHIKSFQNELNEWVSIQSEKAQSQVIFSLYFTIIALLFVSIFSIIFHFVLRRKVRPLNELTKVAHYVSKGHLNVKMVRPESKDEISVLSETMQTMVDNLNVIIQQITTTSHLVASSSKELLASSEQSAQAAKQVSRSIEQVSANAEAQTNQIESNLHMFTIIQETIKHMAEKMNQINQLAQNTKRNAKEGNAFVNETADQMTSIYRSVIRTNRKINDLLTRSKEIDKITIAISNIAEQTNLLALNAAIEAARAGAHGQGFAVVAEEVRKLAEQSQESAKLIGTIISVIQTDTVESVELMAKVSENVNLGLNITNGTKDKFTRIMGEIGRLAPLIEEISKSANEVVEQINRGMKVESNLVNVAQENAATALEVSASSEEQLATIEEISTSTEVLSNTAEKMQAIVSKFKI</sequence>
<comment type="subcellular location">
    <subcellularLocation>
        <location evidence="1">Cell membrane</location>
    </subcellularLocation>
</comment>
<evidence type="ECO:0000256" key="5">
    <source>
        <dbReference type="ARBA" id="ARBA00029447"/>
    </source>
</evidence>
<keyword evidence="4 6" id="KW-0807">Transducer</keyword>
<keyword evidence="7" id="KW-0175">Coiled coil</keyword>
<dbReference type="EMBL" id="CP106878">
    <property type="protein sequence ID" value="WAA09311.1"/>
    <property type="molecule type" value="Genomic_DNA"/>
</dbReference>
<evidence type="ECO:0000256" key="7">
    <source>
        <dbReference type="SAM" id="Coils"/>
    </source>
</evidence>
<keyword evidence="12" id="KW-1185">Reference proteome</keyword>
<dbReference type="PROSITE" id="PS50885">
    <property type="entry name" value="HAMP"/>
    <property type="match status" value="1"/>
</dbReference>
<dbReference type="InterPro" id="IPR004090">
    <property type="entry name" value="Chemotax_Me-accpt_rcpt"/>
</dbReference>
<name>A0A9E8LUB3_9BACI</name>
<dbReference type="Gene3D" id="6.10.340.10">
    <property type="match status" value="1"/>
</dbReference>
<evidence type="ECO:0000256" key="1">
    <source>
        <dbReference type="ARBA" id="ARBA00004236"/>
    </source>
</evidence>
<dbReference type="GO" id="GO:0005886">
    <property type="term" value="C:plasma membrane"/>
    <property type="evidence" value="ECO:0007669"/>
    <property type="project" value="UniProtKB-SubCell"/>
</dbReference>
<dbReference type="PROSITE" id="PS50111">
    <property type="entry name" value="CHEMOTAXIS_TRANSDUC_2"/>
    <property type="match status" value="1"/>
</dbReference>
<dbReference type="Gene3D" id="1.10.287.950">
    <property type="entry name" value="Methyl-accepting chemotaxis protein"/>
    <property type="match status" value="1"/>
</dbReference>
<dbReference type="SUPFAM" id="SSF58104">
    <property type="entry name" value="Methyl-accepting chemotaxis protein (MCP) signaling domain"/>
    <property type="match status" value="1"/>
</dbReference>
<evidence type="ECO:0000256" key="2">
    <source>
        <dbReference type="ARBA" id="ARBA00022475"/>
    </source>
</evidence>
<gene>
    <name evidence="11" type="ORF">OE104_12175</name>
</gene>
<keyword evidence="2" id="KW-1003">Cell membrane</keyword>
<dbReference type="GO" id="GO:0004888">
    <property type="term" value="F:transmembrane signaling receptor activity"/>
    <property type="evidence" value="ECO:0007669"/>
    <property type="project" value="InterPro"/>
</dbReference>
<dbReference type="Pfam" id="PF00015">
    <property type="entry name" value="MCPsignal"/>
    <property type="match status" value="1"/>
</dbReference>
<dbReference type="KEGG" id="faf:OE104_12175"/>
<dbReference type="InterPro" id="IPR004089">
    <property type="entry name" value="MCPsignal_dom"/>
</dbReference>
<dbReference type="PANTHER" id="PTHR32089:SF112">
    <property type="entry name" value="LYSOZYME-LIKE PROTEIN-RELATED"/>
    <property type="match status" value="1"/>
</dbReference>
<evidence type="ECO:0000256" key="3">
    <source>
        <dbReference type="ARBA" id="ARBA00023136"/>
    </source>
</evidence>
<proteinExistence type="inferred from homology"/>
<protein>
    <submittedName>
        <fullName evidence="11">Methyl-accepting chemotaxis protein</fullName>
    </submittedName>
</protein>
<evidence type="ECO:0000313" key="12">
    <source>
        <dbReference type="Proteomes" id="UP001164718"/>
    </source>
</evidence>
<accession>A0A9E8LUB3</accession>
<feature type="transmembrane region" description="Helical" evidence="8">
    <location>
        <begin position="181"/>
        <end position="204"/>
    </location>
</feature>
<dbReference type="PRINTS" id="PR00260">
    <property type="entry name" value="CHEMTRNSDUCR"/>
</dbReference>
<feature type="domain" description="HAMP" evidence="10">
    <location>
        <begin position="205"/>
        <end position="258"/>
    </location>
</feature>
<comment type="similarity">
    <text evidence="5">Belongs to the methyl-accepting chemotaxis (MCP) protein family.</text>
</comment>
<dbReference type="CDD" id="cd06225">
    <property type="entry name" value="HAMP"/>
    <property type="match status" value="1"/>
</dbReference>
<dbReference type="AlphaFoldDB" id="A0A9E8LUB3"/>
<reference evidence="11" key="1">
    <citation type="submission" date="2022-09" db="EMBL/GenBank/DDBJ databases">
        <title>Complete Genomes of Fervidibacillus albus and Fervidibacillus halotolerans isolated from tidal flat sediments.</title>
        <authorList>
            <person name="Kwon K.K."/>
            <person name="Yang S.-H."/>
            <person name="Park M.J."/>
            <person name="Oh H.-M."/>
        </authorList>
    </citation>
    <scope>NUCLEOTIDE SEQUENCE</scope>
    <source>
        <strain evidence="11">MEBiC13591</strain>
    </source>
</reference>
<dbReference type="GO" id="GO:0006935">
    <property type="term" value="P:chemotaxis"/>
    <property type="evidence" value="ECO:0007669"/>
    <property type="project" value="InterPro"/>
</dbReference>
<keyword evidence="8" id="KW-1133">Transmembrane helix</keyword>